<feature type="binding site" evidence="13">
    <location>
        <begin position="132"/>
        <end position="135"/>
    </location>
    <ligand>
        <name>NAD(+)</name>
        <dbReference type="ChEBI" id="CHEBI:57540"/>
    </ligand>
</feature>
<dbReference type="AlphaFoldDB" id="A0A450V7T0"/>
<keyword evidence="6 13" id="KW-0560">Oxidoreductase</keyword>
<comment type="subunit">
    <text evidence="13">Homotetramer.</text>
</comment>
<dbReference type="GO" id="GO:0050661">
    <property type="term" value="F:NADP binding"/>
    <property type="evidence" value="ECO:0007669"/>
    <property type="project" value="UniProtKB-UniRule"/>
</dbReference>
<dbReference type="InterPro" id="IPR022663">
    <property type="entry name" value="DapB_C"/>
</dbReference>
<gene>
    <name evidence="13" type="primary">dapB</name>
    <name evidence="17" type="ORF">BECKH772A_GA0070896_102046</name>
    <name evidence="16" type="ORF">BECKH772B_GA0070898_100272</name>
    <name evidence="18" type="ORF">BECKH772C_GA0070978_102156</name>
</gene>
<evidence type="ECO:0000256" key="4">
    <source>
        <dbReference type="ARBA" id="ARBA00022857"/>
    </source>
</evidence>
<keyword evidence="4 13" id="KW-0521">NADP</keyword>
<comment type="subcellular location">
    <subcellularLocation>
        <location evidence="13">Cytoplasm</location>
    </subcellularLocation>
</comment>
<feature type="domain" description="Dihydrodipicolinate reductase C-terminal" evidence="15">
    <location>
        <begin position="138"/>
        <end position="274"/>
    </location>
</feature>
<organism evidence="17">
    <name type="scientific">Candidatus Kentrum eta</name>
    <dbReference type="NCBI Taxonomy" id="2126337"/>
    <lineage>
        <taxon>Bacteria</taxon>
        <taxon>Pseudomonadati</taxon>
        <taxon>Pseudomonadota</taxon>
        <taxon>Gammaproteobacteria</taxon>
        <taxon>Candidatus Kentrum</taxon>
    </lineage>
</organism>
<dbReference type="GO" id="GO:0051287">
    <property type="term" value="F:NAD binding"/>
    <property type="evidence" value="ECO:0007669"/>
    <property type="project" value="UniProtKB-UniRule"/>
</dbReference>
<comment type="pathway">
    <text evidence="9 13">Amino-acid biosynthesis; L-lysine biosynthesis via DAP pathway; (S)-tetrahydrodipicolinate from L-aspartate: step 4/4.</text>
</comment>
<evidence type="ECO:0000256" key="10">
    <source>
        <dbReference type="ARBA" id="ARBA00038983"/>
    </source>
</evidence>
<comment type="catalytic activity">
    <reaction evidence="12 13">
        <text>(S)-2,3,4,5-tetrahydrodipicolinate + NAD(+) + H2O = (2S,4S)-4-hydroxy-2,3,4,5-tetrahydrodipicolinate + NADH + H(+)</text>
        <dbReference type="Rhea" id="RHEA:35323"/>
        <dbReference type="ChEBI" id="CHEBI:15377"/>
        <dbReference type="ChEBI" id="CHEBI:15378"/>
        <dbReference type="ChEBI" id="CHEBI:16845"/>
        <dbReference type="ChEBI" id="CHEBI:57540"/>
        <dbReference type="ChEBI" id="CHEBI:57945"/>
        <dbReference type="ChEBI" id="CHEBI:67139"/>
        <dbReference type="EC" id="1.17.1.8"/>
    </reaction>
</comment>
<keyword evidence="7 13" id="KW-0520">NAD</keyword>
<dbReference type="Pfam" id="PF05173">
    <property type="entry name" value="DapB_C"/>
    <property type="match status" value="1"/>
</dbReference>
<evidence type="ECO:0000313" key="17">
    <source>
        <dbReference type="EMBL" id="VFK00838.1"/>
    </source>
</evidence>
<evidence type="ECO:0000259" key="14">
    <source>
        <dbReference type="Pfam" id="PF01113"/>
    </source>
</evidence>
<comment type="caution">
    <text evidence="13">Lacks conserved residue(s) required for the propagation of feature annotation.</text>
</comment>
<dbReference type="PROSITE" id="PS01298">
    <property type="entry name" value="DAPB"/>
    <property type="match status" value="1"/>
</dbReference>
<dbReference type="EMBL" id="CAADFI010000027">
    <property type="protein sequence ID" value="VFJ92247.1"/>
    <property type="molecule type" value="Genomic_DNA"/>
</dbReference>
<evidence type="ECO:0000256" key="12">
    <source>
        <dbReference type="ARBA" id="ARBA00049396"/>
    </source>
</evidence>
<keyword evidence="5 13" id="KW-0220">Diaminopimelate biosynthesis</keyword>
<accession>A0A450V7T0</accession>
<dbReference type="PIRSF" id="PIRSF000161">
    <property type="entry name" value="DHPR"/>
    <property type="match status" value="1"/>
</dbReference>
<evidence type="ECO:0000256" key="13">
    <source>
        <dbReference type="HAMAP-Rule" id="MF_00102"/>
    </source>
</evidence>
<evidence type="ECO:0000313" key="18">
    <source>
        <dbReference type="EMBL" id="VFK04863.1"/>
    </source>
</evidence>
<sequence>MSIPNNPPTKTLEIGIHGAAGRMGRGLVAACLEEQTLRVTVATEHPRHEALGMDIGTLAGLGPLGVPIVADLSHVIGECDVFIDFTTPTSTLSALGICQGAGRPMVIGTTGLSDSEKARIAQAARSIPIVLAPNMSVGITLCLTLAEIAARALGDTVDIEIIEAHHSRKTDAPSGTALRLGAVVAETLGRDLATHAVHGRAGRTGERDRKSIGFSTIRAGDIVGEHTLLFAGAGERIEITHRAASREIFARGALGAARWVMGREPGLFDMRDVLGLKASPAGRGETHGA</sequence>
<comment type="similarity">
    <text evidence="1 13">Belongs to the DapB family.</text>
</comment>
<dbReference type="UniPathway" id="UPA00034">
    <property type="reaction ID" value="UER00018"/>
</dbReference>
<evidence type="ECO:0000256" key="3">
    <source>
        <dbReference type="ARBA" id="ARBA00022605"/>
    </source>
</evidence>
<evidence type="ECO:0000259" key="15">
    <source>
        <dbReference type="Pfam" id="PF05173"/>
    </source>
</evidence>
<dbReference type="Pfam" id="PF01113">
    <property type="entry name" value="DapB_N"/>
    <property type="match status" value="1"/>
</dbReference>
<evidence type="ECO:0000256" key="2">
    <source>
        <dbReference type="ARBA" id="ARBA00022490"/>
    </source>
</evidence>
<dbReference type="EMBL" id="CAADFG010000204">
    <property type="protein sequence ID" value="VFK00838.1"/>
    <property type="molecule type" value="Genomic_DNA"/>
</dbReference>
<feature type="active site" description="Proton donor/acceptor" evidence="13">
    <location>
        <position position="165"/>
    </location>
</feature>
<feature type="binding site" evidence="13">
    <location>
        <begin position="18"/>
        <end position="23"/>
    </location>
    <ligand>
        <name>NAD(+)</name>
        <dbReference type="ChEBI" id="CHEBI:57540"/>
    </ligand>
</feature>
<proteinExistence type="inferred from homology"/>
<dbReference type="GO" id="GO:0008839">
    <property type="term" value="F:4-hydroxy-tetrahydrodipicolinate reductase"/>
    <property type="evidence" value="ECO:0007669"/>
    <property type="project" value="UniProtKB-UniRule"/>
</dbReference>
<dbReference type="InterPro" id="IPR023940">
    <property type="entry name" value="DHDPR_bac"/>
</dbReference>
<dbReference type="NCBIfam" id="TIGR00036">
    <property type="entry name" value="dapB"/>
    <property type="match status" value="1"/>
</dbReference>
<feature type="domain" description="Dihydrodipicolinate reductase N-terminal" evidence="14">
    <location>
        <begin position="13"/>
        <end position="135"/>
    </location>
</feature>
<evidence type="ECO:0000256" key="8">
    <source>
        <dbReference type="ARBA" id="ARBA00023154"/>
    </source>
</evidence>
<dbReference type="Gene3D" id="3.40.50.720">
    <property type="entry name" value="NAD(P)-binding Rossmann-like Domain"/>
    <property type="match status" value="1"/>
</dbReference>
<keyword evidence="8 13" id="KW-0457">Lysine biosynthesis</keyword>
<dbReference type="CDD" id="cd02274">
    <property type="entry name" value="DHDPR_N"/>
    <property type="match status" value="1"/>
</dbReference>
<dbReference type="EMBL" id="CAADFJ010000215">
    <property type="protein sequence ID" value="VFK04863.1"/>
    <property type="molecule type" value="Genomic_DNA"/>
</dbReference>
<evidence type="ECO:0000256" key="11">
    <source>
        <dbReference type="ARBA" id="ARBA00049080"/>
    </source>
</evidence>
<evidence type="ECO:0000313" key="16">
    <source>
        <dbReference type="EMBL" id="VFJ92247.1"/>
    </source>
</evidence>
<evidence type="ECO:0000256" key="7">
    <source>
        <dbReference type="ARBA" id="ARBA00023027"/>
    </source>
</evidence>
<dbReference type="InterPro" id="IPR036291">
    <property type="entry name" value="NAD(P)-bd_dom_sf"/>
</dbReference>
<comment type="function">
    <text evidence="13">Catalyzes the conversion of 4-hydroxy-tetrahydrodipicolinate (HTPA) to tetrahydrodipicolinate.</text>
</comment>
<feature type="binding site" evidence="13">
    <location>
        <begin position="108"/>
        <end position="110"/>
    </location>
    <ligand>
        <name>NAD(+)</name>
        <dbReference type="ChEBI" id="CHEBI:57540"/>
    </ligand>
</feature>
<evidence type="ECO:0000256" key="5">
    <source>
        <dbReference type="ARBA" id="ARBA00022915"/>
    </source>
</evidence>
<evidence type="ECO:0000256" key="1">
    <source>
        <dbReference type="ARBA" id="ARBA00006642"/>
    </source>
</evidence>
<dbReference type="PANTHER" id="PTHR20836">
    <property type="entry name" value="DIHYDRODIPICOLINATE REDUCTASE"/>
    <property type="match status" value="1"/>
</dbReference>
<dbReference type="GO" id="GO:0005829">
    <property type="term" value="C:cytosol"/>
    <property type="evidence" value="ECO:0007669"/>
    <property type="project" value="TreeGrafter"/>
</dbReference>
<dbReference type="GO" id="GO:0019877">
    <property type="term" value="P:diaminopimelate biosynthetic process"/>
    <property type="evidence" value="ECO:0007669"/>
    <property type="project" value="UniProtKB-UniRule"/>
</dbReference>
<name>A0A450V7T0_9GAMM</name>
<dbReference type="SUPFAM" id="SSF51735">
    <property type="entry name" value="NAD(P)-binding Rossmann-fold domains"/>
    <property type="match status" value="1"/>
</dbReference>
<comment type="catalytic activity">
    <reaction evidence="11 13">
        <text>(S)-2,3,4,5-tetrahydrodipicolinate + NADP(+) + H2O = (2S,4S)-4-hydroxy-2,3,4,5-tetrahydrodipicolinate + NADPH + H(+)</text>
        <dbReference type="Rhea" id="RHEA:35331"/>
        <dbReference type="ChEBI" id="CHEBI:15377"/>
        <dbReference type="ChEBI" id="CHEBI:15378"/>
        <dbReference type="ChEBI" id="CHEBI:16845"/>
        <dbReference type="ChEBI" id="CHEBI:57783"/>
        <dbReference type="ChEBI" id="CHEBI:58349"/>
        <dbReference type="ChEBI" id="CHEBI:67139"/>
        <dbReference type="EC" id="1.17.1.8"/>
    </reaction>
</comment>
<feature type="binding site" evidence="13">
    <location>
        <position position="166"/>
    </location>
    <ligand>
        <name>(S)-2,3,4,5-tetrahydrodipicolinate</name>
        <dbReference type="ChEBI" id="CHEBI:16845"/>
    </ligand>
</feature>
<evidence type="ECO:0000256" key="6">
    <source>
        <dbReference type="ARBA" id="ARBA00023002"/>
    </source>
</evidence>
<dbReference type="FunFam" id="3.30.360.10:FF:000004">
    <property type="entry name" value="4-hydroxy-tetrahydrodipicolinate reductase"/>
    <property type="match status" value="1"/>
</dbReference>
<dbReference type="Gene3D" id="3.30.360.10">
    <property type="entry name" value="Dihydrodipicolinate Reductase, domain 2"/>
    <property type="match status" value="1"/>
</dbReference>
<reference evidence="17" key="1">
    <citation type="submission" date="2019-02" db="EMBL/GenBank/DDBJ databases">
        <authorList>
            <person name="Gruber-Vodicka R. H."/>
            <person name="Seah K. B. B."/>
        </authorList>
    </citation>
    <scope>NUCLEOTIDE SEQUENCE</scope>
    <source>
        <strain evidence="18">BECK_SA2B12</strain>
        <strain evidence="17">BECK_SA2B15</strain>
        <strain evidence="16">BECK_SA2B20</strain>
    </source>
</reference>
<keyword evidence="3 13" id="KW-0028">Amino-acid biosynthesis</keyword>
<dbReference type="InterPro" id="IPR000846">
    <property type="entry name" value="DapB_N"/>
</dbReference>
<keyword evidence="2 13" id="KW-0963">Cytoplasm</keyword>
<comment type="caution">
    <text evidence="13">Was originally thought to be a dihydrodipicolinate reductase (DHDPR), catalyzing the conversion of dihydrodipicolinate to tetrahydrodipicolinate. However, it was shown in E.coli that the substrate of the enzymatic reaction is not dihydrodipicolinate (DHDP) but in fact (2S,4S)-4-hydroxy-2,3,4,5-tetrahydrodipicolinic acid (HTPA), the product released by the DapA-catalyzed reaction.</text>
</comment>
<protein>
    <recommendedName>
        <fullName evidence="10 13">4-hydroxy-tetrahydrodipicolinate reductase</fullName>
        <shortName evidence="13">HTPA reductase</shortName>
        <ecNumber evidence="10 13">1.17.1.8</ecNumber>
    </recommendedName>
</protein>
<dbReference type="InterPro" id="IPR022664">
    <property type="entry name" value="DapB_N_CS"/>
</dbReference>
<evidence type="ECO:0000256" key="9">
    <source>
        <dbReference type="ARBA" id="ARBA00037922"/>
    </source>
</evidence>
<feature type="active site" description="Proton donor" evidence="13">
    <location>
        <position position="169"/>
    </location>
</feature>
<dbReference type="PANTHER" id="PTHR20836:SF0">
    <property type="entry name" value="4-HYDROXY-TETRAHYDRODIPICOLINATE REDUCTASE 1, CHLOROPLASTIC-RELATED"/>
    <property type="match status" value="1"/>
</dbReference>
<dbReference type="SUPFAM" id="SSF55347">
    <property type="entry name" value="Glyceraldehyde-3-phosphate dehydrogenase-like, C-terminal domain"/>
    <property type="match status" value="1"/>
</dbReference>
<dbReference type="GO" id="GO:0009089">
    <property type="term" value="P:lysine biosynthetic process via diaminopimelate"/>
    <property type="evidence" value="ECO:0007669"/>
    <property type="project" value="UniProtKB-UniRule"/>
</dbReference>
<dbReference type="EC" id="1.17.1.8" evidence="10 13"/>
<dbReference type="HAMAP" id="MF_00102">
    <property type="entry name" value="DapB"/>
    <property type="match status" value="1"/>
</dbReference>
<feature type="binding site" evidence="13">
    <location>
        <begin position="175"/>
        <end position="176"/>
    </location>
    <ligand>
        <name>(S)-2,3,4,5-tetrahydrodipicolinate</name>
        <dbReference type="ChEBI" id="CHEBI:16845"/>
    </ligand>
</feature>
<dbReference type="GO" id="GO:0016726">
    <property type="term" value="F:oxidoreductase activity, acting on CH or CH2 groups, NAD or NADP as acceptor"/>
    <property type="evidence" value="ECO:0007669"/>
    <property type="project" value="UniProtKB-UniRule"/>
</dbReference>